<dbReference type="AlphaFoldDB" id="A0AAV3PY20"/>
<proteinExistence type="predicted"/>
<dbReference type="EMBL" id="BAABME010002768">
    <property type="protein sequence ID" value="GAA0156011.1"/>
    <property type="molecule type" value="Genomic_DNA"/>
</dbReference>
<feature type="region of interest" description="Disordered" evidence="1">
    <location>
        <begin position="1"/>
        <end position="61"/>
    </location>
</feature>
<protein>
    <submittedName>
        <fullName evidence="2">Uncharacterized protein</fullName>
    </submittedName>
</protein>
<evidence type="ECO:0000313" key="2">
    <source>
        <dbReference type="EMBL" id="GAA0156011.1"/>
    </source>
</evidence>
<reference evidence="2 3" key="1">
    <citation type="submission" date="2024-01" db="EMBL/GenBank/DDBJ databases">
        <title>The complete chloroplast genome sequence of Lithospermum erythrorhizon: insights into the phylogenetic relationship among Boraginaceae species and the maternal lineages of purple gromwells.</title>
        <authorList>
            <person name="Okada T."/>
            <person name="Watanabe K."/>
        </authorList>
    </citation>
    <scope>NUCLEOTIDE SEQUENCE [LARGE SCALE GENOMIC DNA]</scope>
</reference>
<comment type="caution">
    <text evidence="2">The sequence shown here is derived from an EMBL/GenBank/DDBJ whole genome shotgun (WGS) entry which is preliminary data.</text>
</comment>
<dbReference type="Proteomes" id="UP001454036">
    <property type="component" value="Unassembled WGS sequence"/>
</dbReference>
<sequence>MLTDQETRGCWEIHGKPPNWTPRKPFEKRGSQGDHRGEGGGGSYQGKNFANAVAVPPGQPPLSKKQLEQIYAVLQQQPHKNFITDGASCFVAKSGNLKPI</sequence>
<evidence type="ECO:0000313" key="3">
    <source>
        <dbReference type="Proteomes" id="UP001454036"/>
    </source>
</evidence>
<name>A0AAV3PY20_LITER</name>
<feature type="compositionally biased region" description="Basic and acidic residues" evidence="1">
    <location>
        <begin position="24"/>
        <end position="38"/>
    </location>
</feature>
<gene>
    <name evidence="2" type="ORF">LIER_13604</name>
</gene>
<organism evidence="2 3">
    <name type="scientific">Lithospermum erythrorhizon</name>
    <name type="common">Purple gromwell</name>
    <name type="synonym">Lithospermum officinale var. erythrorhizon</name>
    <dbReference type="NCBI Taxonomy" id="34254"/>
    <lineage>
        <taxon>Eukaryota</taxon>
        <taxon>Viridiplantae</taxon>
        <taxon>Streptophyta</taxon>
        <taxon>Embryophyta</taxon>
        <taxon>Tracheophyta</taxon>
        <taxon>Spermatophyta</taxon>
        <taxon>Magnoliopsida</taxon>
        <taxon>eudicotyledons</taxon>
        <taxon>Gunneridae</taxon>
        <taxon>Pentapetalae</taxon>
        <taxon>asterids</taxon>
        <taxon>lamiids</taxon>
        <taxon>Boraginales</taxon>
        <taxon>Boraginaceae</taxon>
        <taxon>Boraginoideae</taxon>
        <taxon>Lithospermeae</taxon>
        <taxon>Lithospermum</taxon>
    </lineage>
</organism>
<accession>A0AAV3PY20</accession>
<keyword evidence="3" id="KW-1185">Reference proteome</keyword>
<evidence type="ECO:0000256" key="1">
    <source>
        <dbReference type="SAM" id="MobiDB-lite"/>
    </source>
</evidence>
<feature type="compositionally biased region" description="Basic and acidic residues" evidence="1">
    <location>
        <begin position="1"/>
        <end position="15"/>
    </location>
</feature>